<organism evidence="2 3">
    <name type="scientific">Thiobacillus denitrificans (strain ATCC 25259 / T1)</name>
    <dbReference type="NCBI Taxonomy" id="292415"/>
    <lineage>
        <taxon>Bacteria</taxon>
        <taxon>Pseudomonadati</taxon>
        <taxon>Pseudomonadota</taxon>
        <taxon>Betaproteobacteria</taxon>
        <taxon>Nitrosomonadales</taxon>
        <taxon>Thiobacillaceae</taxon>
        <taxon>Thiobacillus</taxon>
    </lineage>
</organism>
<keyword evidence="1" id="KW-0732">Signal</keyword>
<dbReference type="eggNOG" id="ENOG5030FF7">
    <property type="taxonomic scope" value="Bacteria"/>
</dbReference>
<protein>
    <submittedName>
        <fullName evidence="2">Uncharacterized protein</fullName>
    </submittedName>
</protein>
<evidence type="ECO:0000313" key="2">
    <source>
        <dbReference type="EMBL" id="AAZ96192.1"/>
    </source>
</evidence>
<evidence type="ECO:0000313" key="3">
    <source>
        <dbReference type="Proteomes" id="UP000008291"/>
    </source>
</evidence>
<evidence type="ECO:0000256" key="1">
    <source>
        <dbReference type="SAM" id="SignalP"/>
    </source>
</evidence>
<dbReference type="OrthoDB" id="9793561at2"/>
<dbReference type="NCBIfam" id="TIGR02001">
    <property type="entry name" value="gcw_chp"/>
    <property type="match status" value="1"/>
</dbReference>
<name>Q3SM58_THIDA</name>
<dbReference type="KEGG" id="tbd:Tbd_0239"/>
<sequence>MKRLAHALLLTGLLGIPALAAAAEDGGPHSLSANVGLTSNYLFRGISQTGGDPAIQGGLDYTHASGFYLGTWGSNVGWIEDYQRYDSGNLELDLYGGFRGNIGASDFTYDVGAIQYFYPGERAGAVDADTTELYAGLGWKWVSLKYSYAISDEVFGFADADGSSYLDVSVNVPLGETGLTAGAHWGTFNFENNGAQDYDDWKVSLAYDMGKLSEVASGVTVGVMYTDTDADSDVWTDTNGEFLGKDTTTVWISKTF</sequence>
<dbReference type="STRING" id="292415.Tbd_0239"/>
<keyword evidence="3" id="KW-1185">Reference proteome</keyword>
<dbReference type="Pfam" id="PF09694">
    <property type="entry name" value="Gcw_chp"/>
    <property type="match status" value="1"/>
</dbReference>
<dbReference type="AlphaFoldDB" id="Q3SM58"/>
<feature type="signal peptide" evidence="1">
    <location>
        <begin position="1"/>
        <end position="22"/>
    </location>
</feature>
<dbReference type="Proteomes" id="UP000008291">
    <property type="component" value="Chromosome"/>
</dbReference>
<dbReference type="InterPro" id="IPR010239">
    <property type="entry name" value="CHP02001"/>
</dbReference>
<proteinExistence type="predicted"/>
<dbReference type="HOGENOM" id="CLU_074587_2_0_4"/>
<accession>Q3SM58</accession>
<dbReference type="EMBL" id="CP000116">
    <property type="protein sequence ID" value="AAZ96192.1"/>
    <property type="molecule type" value="Genomic_DNA"/>
</dbReference>
<gene>
    <name evidence="2" type="ordered locus">Tbd_0239</name>
</gene>
<reference evidence="2 3" key="1">
    <citation type="journal article" date="2006" name="J. Bacteriol.">
        <title>The genome sequence of the obligately chemolithoautotrophic, facultatively anaerobic bacterium Thiobacillus denitrificans.</title>
        <authorList>
            <person name="Beller H.R."/>
            <person name="Chain P.S."/>
            <person name="Letain T.E."/>
            <person name="Chakicherla A."/>
            <person name="Larimer F.W."/>
            <person name="Richardson P.M."/>
            <person name="Coleman M.A."/>
            <person name="Wood A.P."/>
            <person name="Kelly D.P."/>
        </authorList>
    </citation>
    <scope>NUCLEOTIDE SEQUENCE [LARGE SCALE GENOMIC DNA]</scope>
    <source>
        <strain evidence="2 3">ATCC 25259</strain>
    </source>
</reference>
<feature type="chain" id="PRO_5004229006" evidence="1">
    <location>
        <begin position="23"/>
        <end position="256"/>
    </location>
</feature>
<dbReference type="RefSeq" id="WP_011310752.1">
    <property type="nucleotide sequence ID" value="NC_007404.1"/>
</dbReference>